<dbReference type="CDD" id="cd02517">
    <property type="entry name" value="CMP-KDO-Synthetase"/>
    <property type="match status" value="1"/>
</dbReference>
<organism evidence="6 7">
    <name type="scientific">Leptotrichia wadei</name>
    <dbReference type="NCBI Taxonomy" id="157687"/>
    <lineage>
        <taxon>Bacteria</taxon>
        <taxon>Fusobacteriati</taxon>
        <taxon>Fusobacteriota</taxon>
        <taxon>Fusobacteriia</taxon>
        <taxon>Fusobacteriales</taxon>
        <taxon>Leptotrichiaceae</taxon>
        <taxon>Leptotrichia</taxon>
    </lineage>
</organism>
<sequence length="248" mass="28561">MKILGVIPARYASSRFEGKPLKDICGHSMIEWVYKRTKNADIDGLVVATDDERIFEAVKKFGGNVVMTAENHQNGTSRIVEVINKDKFKSYDFVINIQGDEPLIDIESINVLANNYRSEKSEIITLKQEIKSQKEIENPNHVKVIADFNDNAIYFSRSVIPYERNKNADFKYFRHIGIYGYTTSFLNKLKNLKEGVLEKIESLEQLRFIENGYKIKVLETKSNVIGVDTEEDLREVVKFIKENGIKLE</sequence>
<dbReference type="EC" id="2.7.7.38" evidence="5"/>
<evidence type="ECO:0000256" key="2">
    <source>
        <dbReference type="ARBA" id="ARBA00022679"/>
    </source>
</evidence>
<keyword evidence="4 5" id="KW-0448">Lipopolysaccharide biosynthesis</keyword>
<dbReference type="GO" id="GO:0009103">
    <property type="term" value="P:lipopolysaccharide biosynthetic process"/>
    <property type="evidence" value="ECO:0007669"/>
    <property type="project" value="UniProtKB-UniRule"/>
</dbReference>
<dbReference type="InterPro" id="IPR003329">
    <property type="entry name" value="Cytidylyl_trans"/>
</dbReference>
<dbReference type="NCBIfam" id="TIGR00466">
    <property type="entry name" value="kdsB"/>
    <property type="match status" value="1"/>
</dbReference>
<gene>
    <name evidence="5" type="primary">kdsB</name>
    <name evidence="6" type="ORF">JMUB3934_1641</name>
</gene>
<dbReference type="Pfam" id="PF02348">
    <property type="entry name" value="CTP_transf_3"/>
    <property type="match status" value="1"/>
</dbReference>
<dbReference type="EMBL" id="AP019835">
    <property type="protein sequence ID" value="BBM50342.1"/>
    <property type="molecule type" value="Genomic_DNA"/>
</dbReference>
<comment type="function">
    <text evidence="5">Activates KDO (a required 8-carbon sugar) for incorporation into bacterial lipopolysaccharide in Gram-negative bacteria.</text>
</comment>
<evidence type="ECO:0000313" key="7">
    <source>
        <dbReference type="Proteomes" id="UP000321501"/>
    </source>
</evidence>
<dbReference type="UniPathway" id="UPA00358">
    <property type="reaction ID" value="UER00476"/>
</dbReference>
<evidence type="ECO:0000256" key="1">
    <source>
        <dbReference type="ARBA" id="ARBA00004370"/>
    </source>
</evidence>
<dbReference type="AlphaFoldDB" id="A0A510KF85"/>
<name>A0A510KF85_9FUSO</name>
<proteinExistence type="inferred from homology"/>
<dbReference type="NCBIfam" id="NF003950">
    <property type="entry name" value="PRK05450.1-3"/>
    <property type="match status" value="1"/>
</dbReference>
<comment type="subcellular location">
    <subcellularLocation>
        <location evidence="5">Cytoplasm</location>
    </subcellularLocation>
    <subcellularLocation>
        <location evidence="1">Membrane</location>
    </subcellularLocation>
</comment>
<keyword evidence="5" id="KW-0963">Cytoplasm</keyword>
<evidence type="ECO:0000256" key="4">
    <source>
        <dbReference type="ARBA" id="ARBA00022985"/>
    </source>
</evidence>
<dbReference type="SUPFAM" id="SSF53448">
    <property type="entry name" value="Nucleotide-diphospho-sugar transferases"/>
    <property type="match status" value="1"/>
</dbReference>
<dbReference type="RefSeq" id="WP_146964632.1">
    <property type="nucleotide sequence ID" value="NZ_AP019835.1"/>
</dbReference>
<dbReference type="GO" id="GO:0005829">
    <property type="term" value="C:cytosol"/>
    <property type="evidence" value="ECO:0007669"/>
    <property type="project" value="TreeGrafter"/>
</dbReference>
<evidence type="ECO:0000256" key="5">
    <source>
        <dbReference type="HAMAP-Rule" id="MF_00057"/>
    </source>
</evidence>
<dbReference type="Gene3D" id="3.90.550.10">
    <property type="entry name" value="Spore Coat Polysaccharide Biosynthesis Protein SpsA, Chain A"/>
    <property type="match status" value="1"/>
</dbReference>
<comment type="pathway">
    <text evidence="5">Nucleotide-sugar biosynthesis; CMP-3-deoxy-D-manno-octulosonate biosynthesis; CMP-3-deoxy-D-manno-octulosonate from 3-deoxy-D-manno-octulosonate and CTP: step 1/1.</text>
</comment>
<dbReference type="InterPro" id="IPR029044">
    <property type="entry name" value="Nucleotide-diphossugar_trans"/>
</dbReference>
<dbReference type="InterPro" id="IPR004528">
    <property type="entry name" value="KdsB"/>
</dbReference>
<dbReference type="Proteomes" id="UP000321501">
    <property type="component" value="Chromosome"/>
</dbReference>
<dbReference type="NCBIfam" id="NF009905">
    <property type="entry name" value="PRK13368.1"/>
    <property type="match status" value="1"/>
</dbReference>
<dbReference type="HAMAP" id="MF_00057">
    <property type="entry name" value="KdsB"/>
    <property type="match status" value="1"/>
</dbReference>
<dbReference type="FunFam" id="3.90.550.10:FF:000011">
    <property type="entry name" value="3-deoxy-manno-octulosonate cytidylyltransferase"/>
    <property type="match status" value="1"/>
</dbReference>
<comment type="similarity">
    <text evidence="5">Belongs to the KdsB family.</text>
</comment>
<evidence type="ECO:0000313" key="6">
    <source>
        <dbReference type="EMBL" id="BBM50342.1"/>
    </source>
</evidence>
<comment type="catalytic activity">
    <reaction evidence="5">
        <text>3-deoxy-alpha-D-manno-oct-2-ulosonate + CTP = CMP-3-deoxy-beta-D-manno-octulosonate + diphosphate</text>
        <dbReference type="Rhea" id="RHEA:23448"/>
        <dbReference type="ChEBI" id="CHEBI:33019"/>
        <dbReference type="ChEBI" id="CHEBI:37563"/>
        <dbReference type="ChEBI" id="CHEBI:85986"/>
        <dbReference type="ChEBI" id="CHEBI:85987"/>
        <dbReference type="EC" id="2.7.7.38"/>
    </reaction>
</comment>
<keyword evidence="3 5" id="KW-0548">Nucleotidyltransferase</keyword>
<dbReference type="GO" id="GO:0033468">
    <property type="term" value="P:CMP-keto-3-deoxy-D-manno-octulosonic acid biosynthetic process"/>
    <property type="evidence" value="ECO:0007669"/>
    <property type="project" value="UniProtKB-UniRule"/>
</dbReference>
<dbReference type="PANTHER" id="PTHR42866:SF2">
    <property type="entry name" value="3-DEOXY-MANNO-OCTULOSONATE CYTIDYLYLTRANSFERASE, MITOCHONDRIAL"/>
    <property type="match status" value="1"/>
</dbReference>
<dbReference type="GO" id="GO:0016020">
    <property type="term" value="C:membrane"/>
    <property type="evidence" value="ECO:0007669"/>
    <property type="project" value="UniProtKB-SubCell"/>
</dbReference>
<dbReference type="PANTHER" id="PTHR42866">
    <property type="entry name" value="3-DEOXY-MANNO-OCTULOSONATE CYTIDYLYLTRANSFERASE"/>
    <property type="match status" value="1"/>
</dbReference>
<accession>A0A510KF85</accession>
<evidence type="ECO:0000256" key="3">
    <source>
        <dbReference type="ARBA" id="ARBA00022695"/>
    </source>
</evidence>
<protein>
    <recommendedName>
        <fullName evidence="5">3-deoxy-manno-octulosonate cytidylyltransferase</fullName>
        <ecNumber evidence="5">2.7.7.38</ecNumber>
    </recommendedName>
    <alternativeName>
        <fullName evidence="5">CMP-2-keto-3-deoxyoctulosonic acid synthase</fullName>
        <shortName evidence="5">CKS</shortName>
        <shortName evidence="5">CMP-KDO synthase</shortName>
    </alternativeName>
</protein>
<keyword evidence="2 5" id="KW-0808">Transferase</keyword>
<reference evidence="6 7" key="1">
    <citation type="submission" date="2019-07" db="EMBL/GenBank/DDBJ databases">
        <title>Complete Genome Sequence of Leptotrichia wadei Strain JMUB3934.</title>
        <authorList>
            <person name="Watanabe S."/>
            <person name="Cui L."/>
        </authorList>
    </citation>
    <scope>NUCLEOTIDE SEQUENCE [LARGE SCALE GENOMIC DNA]</scope>
    <source>
        <strain evidence="6 7">JMUB3934</strain>
    </source>
</reference>
<dbReference type="NCBIfam" id="NF003952">
    <property type="entry name" value="PRK05450.1-5"/>
    <property type="match status" value="1"/>
</dbReference>
<dbReference type="GO" id="GO:0008690">
    <property type="term" value="F:3-deoxy-manno-octulosonate cytidylyltransferase activity"/>
    <property type="evidence" value="ECO:0007669"/>
    <property type="project" value="UniProtKB-UniRule"/>
</dbReference>